<dbReference type="Proteomes" id="UP000053664">
    <property type="component" value="Unassembled WGS sequence"/>
</dbReference>
<organism evidence="3 4">
    <name type="scientific">Pseudozyma flocculosa PF-1</name>
    <dbReference type="NCBI Taxonomy" id="1277687"/>
    <lineage>
        <taxon>Eukaryota</taxon>
        <taxon>Fungi</taxon>
        <taxon>Dikarya</taxon>
        <taxon>Basidiomycota</taxon>
        <taxon>Ustilaginomycotina</taxon>
        <taxon>Ustilaginomycetes</taxon>
        <taxon>Ustilaginales</taxon>
        <taxon>Ustilaginaceae</taxon>
        <taxon>Pseudozyma</taxon>
    </lineage>
</organism>
<dbReference type="AlphaFoldDB" id="A0A061H7P9"/>
<dbReference type="OrthoDB" id="2545226at2759"/>
<evidence type="ECO:0000313" key="3">
    <source>
        <dbReference type="EMBL" id="EPQ28663.1"/>
    </source>
</evidence>
<dbReference type="KEGG" id="pfp:PFL1_03966"/>
<reference evidence="3 4" key="1">
    <citation type="journal article" date="2013" name="Plant Cell">
        <title>The transition from a phytopathogenic smut ancestor to an anamorphic biocontrol agent deciphered by comparative whole-genome analysis.</title>
        <authorList>
            <person name="Lefebvre F."/>
            <person name="Joly D.L."/>
            <person name="Labbe C."/>
            <person name="Teichmann B."/>
            <person name="Linning R."/>
            <person name="Belzile F."/>
            <person name="Bakkeren G."/>
            <person name="Belanger R.R."/>
        </authorList>
    </citation>
    <scope>NUCLEOTIDE SEQUENCE [LARGE SCALE GENOMIC DNA]</scope>
    <source>
        <strain evidence="3 4">PF-1</strain>
    </source>
</reference>
<dbReference type="HOGENOM" id="CLU_063733_0_0_1"/>
<keyword evidence="2" id="KW-0472">Membrane</keyword>
<evidence type="ECO:0000256" key="1">
    <source>
        <dbReference type="SAM" id="MobiDB-lite"/>
    </source>
</evidence>
<keyword evidence="2" id="KW-1133">Transmembrane helix</keyword>
<protein>
    <submittedName>
        <fullName evidence="3">Uncharacterized protein</fullName>
    </submittedName>
</protein>
<gene>
    <name evidence="3" type="ORF">PFL1_03966</name>
</gene>
<accession>A0A061H7P9</accession>
<proteinExistence type="predicted"/>
<dbReference type="EMBL" id="KE361634">
    <property type="protein sequence ID" value="EPQ28663.1"/>
    <property type="molecule type" value="Genomic_DNA"/>
</dbReference>
<dbReference type="RefSeq" id="XP_007879680.1">
    <property type="nucleotide sequence ID" value="XM_007881489.1"/>
</dbReference>
<evidence type="ECO:0000313" key="4">
    <source>
        <dbReference type="Proteomes" id="UP000053664"/>
    </source>
</evidence>
<feature type="transmembrane region" description="Helical" evidence="2">
    <location>
        <begin position="121"/>
        <end position="141"/>
    </location>
</feature>
<feature type="transmembrane region" description="Helical" evidence="2">
    <location>
        <begin position="168"/>
        <end position="187"/>
    </location>
</feature>
<name>A0A061H7P9_9BASI</name>
<feature type="region of interest" description="Disordered" evidence="1">
    <location>
        <begin position="31"/>
        <end position="100"/>
    </location>
</feature>
<dbReference type="eggNOG" id="ENOG502TD7P">
    <property type="taxonomic scope" value="Eukaryota"/>
</dbReference>
<keyword evidence="2" id="KW-0812">Transmembrane</keyword>
<evidence type="ECO:0000256" key="2">
    <source>
        <dbReference type="SAM" id="Phobius"/>
    </source>
</evidence>
<dbReference type="GeneID" id="19318073"/>
<feature type="compositionally biased region" description="Low complexity" evidence="1">
    <location>
        <begin position="66"/>
        <end position="100"/>
    </location>
</feature>
<sequence>MTTPLSLVHAPRLAWSTSMYRLAPLRTHVRTKATSAVPRKKAKAKAKAPPATSTATGVRPPDARPIRPAADAAAATPKVPSSGQPGSTSSASASAGSSQLPPLPGARPIVIFRAPPGMKRWLYYFIGCVFTGASAYQGYILSQHMAWPWFSRDYENNPPKLVSAWTRYPVGALVFGTGGMLGFFMFWSPSRLVTRITLYPATSQVGVRTCAPPFRALLPRALQNKQANVAPLSAHDSRERLHDFAALMRRDNTSAAEIADFALGKGRRVVRGDGKGYKKVPSSLLLGEGSSLGYQLEAAPHPKSPDEVKNLYKLGWARFKLWMKGSTDWSVPQGVPGLTPAESKAKAAMHAKEPWFLDRHNFDRLFPVRQ</sequence>